<reference evidence="12 13" key="1">
    <citation type="submission" date="2023-04" db="EMBL/GenBank/DDBJ databases">
        <title>Forest soil microbial communities from Buena Vista Peninsula, Colon Province, Panama.</title>
        <authorList>
            <person name="Bouskill N."/>
        </authorList>
    </citation>
    <scope>NUCLEOTIDE SEQUENCE [LARGE SCALE GENOMIC DNA]</scope>
    <source>
        <strain evidence="12 13">AC80</strain>
    </source>
</reference>
<organism evidence="12 13">
    <name type="scientific">Mycolicibacterium frederiksbergense</name>
    <dbReference type="NCBI Taxonomy" id="117567"/>
    <lineage>
        <taxon>Bacteria</taxon>
        <taxon>Bacillati</taxon>
        <taxon>Actinomycetota</taxon>
        <taxon>Actinomycetes</taxon>
        <taxon>Mycobacteriales</taxon>
        <taxon>Mycobacteriaceae</taxon>
        <taxon>Mycolicibacterium</taxon>
    </lineage>
</organism>
<sequence>MSYLKLSQFGAPEDSVALADAPDRAPGPREVVVRIEAAAINPSDLLLIQGRYLARPQLPAAVGAEGVGIVAAVGAEVDDALVGKRVIVLPTYTYGTWSDMVVADRDDVVEVPGDDPLQLAMLTINPVTAHLLLQGVGLQIGDWVGQTAANSAVGRHVIALARRRGLKTLNLVRREEAAEEVRSAGGDAVLVSGPDLAADIAGELGGARLGLVLDPLGGTSAAELIGALGFGGTVVTYGTLTAPPVGPTPADLFTREVRHTGFWLGNWYARAPRAEIVATLQFLARLVAGKELVTPVEATYPIEQFGAAFAHAQASQRAGKVLFTFGDLSQPSKEHAA</sequence>
<dbReference type="Gene3D" id="3.40.50.720">
    <property type="entry name" value="NAD(P)-binding Rossmann-like Domain"/>
    <property type="match status" value="1"/>
</dbReference>
<dbReference type="Proteomes" id="UP001160130">
    <property type="component" value="Unassembled WGS sequence"/>
</dbReference>
<name>A0ABT6L141_9MYCO</name>
<dbReference type="InterPro" id="IPR036291">
    <property type="entry name" value="NAD(P)-bd_dom_sf"/>
</dbReference>
<evidence type="ECO:0000256" key="7">
    <source>
        <dbReference type="ARBA" id="ARBA00023098"/>
    </source>
</evidence>
<keyword evidence="6" id="KW-0560">Oxidoreductase</keyword>
<dbReference type="Pfam" id="PF08240">
    <property type="entry name" value="ADH_N"/>
    <property type="match status" value="1"/>
</dbReference>
<accession>A0ABT6L141</accession>
<dbReference type="EC" id="1.3.1.104" evidence="9"/>
<comment type="similarity">
    <text evidence="1">Belongs to the zinc-containing alcohol dehydrogenase family. Quinone oxidoreductase subfamily.</text>
</comment>
<dbReference type="SUPFAM" id="SSF51735">
    <property type="entry name" value="NAD(P)-binding Rossmann-fold domains"/>
    <property type="match status" value="1"/>
</dbReference>
<dbReference type="InterPro" id="IPR013149">
    <property type="entry name" value="ADH-like_C"/>
</dbReference>
<dbReference type="SMART" id="SM00829">
    <property type="entry name" value="PKS_ER"/>
    <property type="match status" value="1"/>
</dbReference>
<keyword evidence="13" id="KW-1185">Reference proteome</keyword>
<keyword evidence="2" id="KW-0444">Lipid biosynthesis</keyword>
<gene>
    <name evidence="12" type="ORF">M2272_003318</name>
</gene>
<evidence type="ECO:0000256" key="2">
    <source>
        <dbReference type="ARBA" id="ARBA00022516"/>
    </source>
</evidence>
<comment type="catalytic activity">
    <reaction evidence="10">
        <text>a 2,3-saturated acyl-[ACP] + NADP(+) = a (2E)-enoyl-[ACP] + NADPH + H(+)</text>
        <dbReference type="Rhea" id="RHEA:22564"/>
        <dbReference type="Rhea" id="RHEA-COMP:9925"/>
        <dbReference type="Rhea" id="RHEA-COMP:9926"/>
        <dbReference type="ChEBI" id="CHEBI:15378"/>
        <dbReference type="ChEBI" id="CHEBI:57783"/>
        <dbReference type="ChEBI" id="CHEBI:58349"/>
        <dbReference type="ChEBI" id="CHEBI:78784"/>
        <dbReference type="ChEBI" id="CHEBI:78785"/>
        <dbReference type="EC" id="1.3.1.104"/>
    </reaction>
</comment>
<dbReference type="PANTHER" id="PTHR43981">
    <property type="entry name" value="ENOYL-[ACYL-CARRIER-PROTEIN] REDUCTASE, MITOCHONDRIAL"/>
    <property type="match status" value="1"/>
</dbReference>
<keyword evidence="4" id="KW-0521">NADP</keyword>
<protein>
    <recommendedName>
        <fullName evidence="9">enoyl-[acyl-carrier-protein] reductase</fullName>
        <ecNumber evidence="9">1.3.1.104</ecNumber>
    </recommendedName>
</protein>
<keyword evidence="3" id="KW-0276">Fatty acid metabolism</keyword>
<feature type="domain" description="Enoyl reductase (ER)" evidence="11">
    <location>
        <begin position="10"/>
        <end position="323"/>
    </location>
</feature>
<comment type="caution">
    <text evidence="12">The sequence shown here is derived from an EMBL/GenBank/DDBJ whole genome shotgun (WGS) entry which is preliminary data.</text>
</comment>
<keyword evidence="5" id="KW-0809">Transit peptide</keyword>
<dbReference type="RefSeq" id="WP_280833289.1">
    <property type="nucleotide sequence ID" value="NZ_JARXVE010000005.1"/>
</dbReference>
<evidence type="ECO:0000256" key="8">
    <source>
        <dbReference type="ARBA" id="ARBA00023160"/>
    </source>
</evidence>
<evidence type="ECO:0000256" key="1">
    <source>
        <dbReference type="ARBA" id="ARBA00010371"/>
    </source>
</evidence>
<evidence type="ECO:0000256" key="4">
    <source>
        <dbReference type="ARBA" id="ARBA00022857"/>
    </source>
</evidence>
<evidence type="ECO:0000259" key="11">
    <source>
        <dbReference type="SMART" id="SM00829"/>
    </source>
</evidence>
<evidence type="ECO:0000256" key="5">
    <source>
        <dbReference type="ARBA" id="ARBA00022946"/>
    </source>
</evidence>
<dbReference type="InterPro" id="IPR011032">
    <property type="entry name" value="GroES-like_sf"/>
</dbReference>
<dbReference type="PANTHER" id="PTHR43981:SF2">
    <property type="entry name" value="ENOYL-[ACYL-CARRIER-PROTEIN] REDUCTASE, MITOCHONDRIAL"/>
    <property type="match status" value="1"/>
</dbReference>
<evidence type="ECO:0000256" key="10">
    <source>
        <dbReference type="ARBA" id="ARBA00048843"/>
    </source>
</evidence>
<evidence type="ECO:0000313" key="12">
    <source>
        <dbReference type="EMBL" id="MDH6196665.1"/>
    </source>
</evidence>
<evidence type="ECO:0000313" key="13">
    <source>
        <dbReference type="Proteomes" id="UP001160130"/>
    </source>
</evidence>
<dbReference type="Pfam" id="PF00107">
    <property type="entry name" value="ADH_zinc_N"/>
    <property type="match status" value="1"/>
</dbReference>
<dbReference type="EMBL" id="JARXVE010000005">
    <property type="protein sequence ID" value="MDH6196665.1"/>
    <property type="molecule type" value="Genomic_DNA"/>
</dbReference>
<proteinExistence type="inferred from homology"/>
<dbReference type="Gene3D" id="3.90.180.10">
    <property type="entry name" value="Medium-chain alcohol dehydrogenases, catalytic domain"/>
    <property type="match status" value="1"/>
</dbReference>
<dbReference type="InterPro" id="IPR020843">
    <property type="entry name" value="ER"/>
</dbReference>
<evidence type="ECO:0000256" key="9">
    <source>
        <dbReference type="ARBA" id="ARBA00038963"/>
    </source>
</evidence>
<dbReference type="InterPro" id="IPR051034">
    <property type="entry name" value="Mito_Enoyl-ACP_Reductase"/>
</dbReference>
<keyword evidence="7" id="KW-0443">Lipid metabolism</keyword>
<evidence type="ECO:0000256" key="6">
    <source>
        <dbReference type="ARBA" id="ARBA00023002"/>
    </source>
</evidence>
<keyword evidence="8" id="KW-0275">Fatty acid biosynthesis</keyword>
<dbReference type="CDD" id="cd05282">
    <property type="entry name" value="ETR_like"/>
    <property type="match status" value="1"/>
</dbReference>
<dbReference type="SUPFAM" id="SSF50129">
    <property type="entry name" value="GroES-like"/>
    <property type="match status" value="1"/>
</dbReference>
<dbReference type="InterPro" id="IPR013154">
    <property type="entry name" value="ADH-like_N"/>
</dbReference>
<evidence type="ECO:0000256" key="3">
    <source>
        <dbReference type="ARBA" id="ARBA00022832"/>
    </source>
</evidence>